<protein>
    <submittedName>
        <fullName evidence="1">Sigma factor G inhibitor Gin</fullName>
    </submittedName>
</protein>
<proteinExistence type="predicted"/>
<comment type="caution">
    <text evidence="1">The sequence shown here is derived from an EMBL/GenBank/DDBJ whole genome shotgun (WGS) entry which is preliminary data.</text>
</comment>
<dbReference type="RefSeq" id="WP_377911153.1">
    <property type="nucleotide sequence ID" value="NZ_JBHRZT010000005.1"/>
</dbReference>
<accession>A0ABV8AVP7</accession>
<keyword evidence="2" id="KW-1185">Reference proteome</keyword>
<sequence>MNQYPFTYSKGPCIICDESKEDGVRINHHFICAHCEKEMIHLPISANSYSYFVQKLKKLSC</sequence>
<dbReference type="Pfam" id="PF10764">
    <property type="entry name" value="Gin"/>
    <property type="match status" value="1"/>
</dbReference>
<evidence type="ECO:0000313" key="1">
    <source>
        <dbReference type="EMBL" id="MFC3882043.1"/>
    </source>
</evidence>
<dbReference type="InterPro" id="IPR019700">
    <property type="entry name" value="Sigma-G_inhibitor_Gin"/>
</dbReference>
<name>A0ABV8AVP7_9BACI</name>
<organism evidence="1 2">
    <name type="scientific">Bacillus songklensis</name>
    <dbReference type="NCBI Taxonomy" id="1069116"/>
    <lineage>
        <taxon>Bacteria</taxon>
        <taxon>Bacillati</taxon>
        <taxon>Bacillota</taxon>
        <taxon>Bacilli</taxon>
        <taxon>Bacillales</taxon>
        <taxon>Bacillaceae</taxon>
        <taxon>Bacillus</taxon>
    </lineage>
</organism>
<gene>
    <name evidence="1" type="ORF">ACFOU2_00305</name>
</gene>
<evidence type="ECO:0000313" key="2">
    <source>
        <dbReference type="Proteomes" id="UP001595752"/>
    </source>
</evidence>
<dbReference type="EMBL" id="JBHRZT010000005">
    <property type="protein sequence ID" value="MFC3882043.1"/>
    <property type="molecule type" value="Genomic_DNA"/>
</dbReference>
<reference evidence="2" key="1">
    <citation type="journal article" date="2019" name="Int. J. Syst. Evol. Microbiol.">
        <title>The Global Catalogue of Microorganisms (GCM) 10K type strain sequencing project: providing services to taxonomists for standard genome sequencing and annotation.</title>
        <authorList>
            <consortium name="The Broad Institute Genomics Platform"/>
            <consortium name="The Broad Institute Genome Sequencing Center for Infectious Disease"/>
            <person name="Wu L."/>
            <person name="Ma J."/>
        </authorList>
    </citation>
    <scope>NUCLEOTIDE SEQUENCE [LARGE SCALE GENOMIC DNA]</scope>
    <source>
        <strain evidence="2">CCUG 61889</strain>
    </source>
</reference>
<dbReference type="Proteomes" id="UP001595752">
    <property type="component" value="Unassembled WGS sequence"/>
</dbReference>